<accession>A0A7S3A0L6</accession>
<evidence type="ECO:0000313" key="2">
    <source>
        <dbReference type="EMBL" id="CAE0057807.1"/>
    </source>
</evidence>
<dbReference type="EMBL" id="HBHW01033495">
    <property type="protein sequence ID" value="CAE0057807.1"/>
    <property type="molecule type" value="Transcribed_RNA"/>
</dbReference>
<protein>
    <submittedName>
        <fullName evidence="2">Uncharacterized protein</fullName>
    </submittedName>
</protein>
<feature type="region of interest" description="Disordered" evidence="1">
    <location>
        <begin position="1"/>
        <end position="23"/>
    </location>
</feature>
<organism evidence="2">
    <name type="scientific">Rhodosorus marinus</name>
    <dbReference type="NCBI Taxonomy" id="101924"/>
    <lineage>
        <taxon>Eukaryota</taxon>
        <taxon>Rhodophyta</taxon>
        <taxon>Stylonematophyceae</taxon>
        <taxon>Stylonematales</taxon>
        <taxon>Stylonemataceae</taxon>
        <taxon>Rhodosorus</taxon>
    </lineage>
</organism>
<gene>
    <name evidence="2" type="ORF">RMAR00112_LOCUS25861</name>
</gene>
<sequence>MESSVPTHRVAHAARQNRRDRQRSTYHDAIGKSQMIFTLRRRRVFTTCFEEATERCSQRGDRQRSTYHDAIGKSQRIFTLYLSPSKGFNDLVKPYTTCFFEAAEYDLDCKVDAQTPANMDLNRDHWCDAARFGDPCHPVKITFSTMLFHRK</sequence>
<reference evidence="2" key="1">
    <citation type="submission" date="2021-01" db="EMBL/GenBank/DDBJ databases">
        <authorList>
            <person name="Corre E."/>
            <person name="Pelletier E."/>
            <person name="Niang G."/>
            <person name="Scheremetjew M."/>
            <person name="Finn R."/>
            <person name="Kale V."/>
            <person name="Holt S."/>
            <person name="Cochrane G."/>
            <person name="Meng A."/>
            <person name="Brown T."/>
            <person name="Cohen L."/>
        </authorList>
    </citation>
    <scope>NUCLEOTIDE SEQUENCE</scope>
    <source>
        <strain evidence="2">CCMP 769</strain>
    </source>
</reference>
<name>A0A7S3A0L6_9RHOD</name>
<evidence type="ECO:0000256" key="1">
    <source>
        <dbReference type="SAM" id="MobiDB-lite"/>
    </source>
</evidence>
<proteinExistence type="predicted"/>
<dbReference type="AlphaFoldDB" id="A0A7S3A0L6"/>